<accession>A0A2P2R079</accession>
<organism evidence="1">
    <name type="scientific">Rhizophora mucronata</name>
    <name type="common">Asiatic mangrove</name>
    <dbReference type="NCBI Taxonomy" id="61149"/>
    <lineage>
        <taxon>Eukaryota</taxon>
        <taxon>Viridiplantae</taxon>
        <taxon>Streptophyta</taxon>
        <taxon>Embryophyta</taxon>
        <taxon>Tracheophyta</taxon>
        <taxon>Spermatophyta</taxon>
        <taxon>Magnoliopsida</taxon>
        <taxon>eudicotyledons</taxon>
        <taxon>Gunneridae</taxon>
        <taxon>Pentapetalae</taxon>
        <taxon>rosids</taxon>
        <taxon>fabids</taxon>
        <taxon>Malpighiales</taxon>
        <taxon>Rhizophoraceae</taxon>
        <taxon>Rhizophora</taxon>
    </lineage>
</organism>
<name>A0A2P2R079_RHIMU</name>
<protein>
    <submittedName>
        <fullName evidence="1">Uncharacterized protein</fullName>
    </submittedName>
</protein>
<evidence type="ECO:0000313" key="1">
    <source>
        <dbReference type="EMBL" id="MBX72564.1"/>
    </source>
</evidence>
<proteinExistence type="predicted"/>
<dbReference type="EMBL" id="GGEC01092080">
    <property type="protein sequence ID" value="MBX72564.1"/>
    <property type="molecule type" value="Transcribed_RNA"/>
</dbReference>
<reference evidence="1" key="1">
    <citation type="submission" date="2018-02" db="EMBL/GenBank/DDBJ databases">
        <title>Rhizophora mucronata_Transcriptome.</title>
        <authorList>
            <person name="Meera S.P."/>
            <person name="Sreeshan A."/>
            <person name="Augustine A."/>
        </authorList>
    </citation>
    <scope>NUCLEOTIDE SEQUENCE</scope>
    <source>
        <tissue evidence="1">Leaf</tissue>
    </source>
</reference>
<sequence length="11" mass="1278">MRITCWGTPRG</sequence>